<dbReference type="EMBL" id="JACIET010000002">
    <property type="protein sequence ID" value="MBB4014439.1"/>
    <property type="molecule type" value="Genomic_DNA"/>
</dbReference>
<evidence type="ECO:0000313" key="2">
    <source>
        <dbReference type="Proteomes" id="UP000561045"/>
    </source>
</evidence>
<dbReference type="RefSeq" id="WP_183636515.1">
    <property type="nucleotide sequence ID" value="NZ_BAABLE010000009.1"/>
</dbReference>
<comment type="caution">
    <text evidence="1">The sequence shown here is derived from an EMBL/GenBank/DDBJ whole genome shotgun (WGS) entry which is preliminary data.</text>
</comment>
<dbReference type="AlphaFoldDB" id="A0A840BSQ4"/>
<gene>
    <name evidence="1" type="ORF">GGR36_003785</name>
</gene>
<dbReference type="Proteomes" id="UP000561045">
    <property type="component" value="Unassembled WGS sequence"/>
</dbReference>
<accession>A0A840BSQ4</accession>
<evidence type="ECO:0000313" key="1">
    <source>
        <dbReference type="EMBL" id="MBB4014439.1"/>
    </source>
</evidence>
<name>A0A840BSQ4_9RHOO</name>
<reference evidence="1 2" key="1">
    <citation type="submission" date="2020-08" db="EMBL/GenBank/DDBJ databases">
        <title>Genomic Encyclopedia of Type Strains, Phase IV (KMG-IV): sequencing the most valuable type-strain genomes for metagenomic binning, comparative biology and taxonomic classification.</title>
        <authorList>
            <person name="Goeker M."/>
        </authorList>
    </citation>
    <scope>NUCLEOTIDE SEQUENCE [LARGE SCALE GENOMIC DNA]</scope>
    <source>
        <strain evidence="1 2">DSM 106739</strain>
    </source>
</reference>
<sequence length="78" mass="9038">MSEQVFRIASEDDFEDGIAEALAEIDPDNLDDLIIEAHGEDDAHHETFRRMLDAFAAEHERRLLEHDGSYFFLPLKLH</sequence>
<keyword evidence="2" id="KW-1185">Reference proteome</keyword>
<protein>
    <submittedName>
        <fullName evidence="1">Uncharacterized protein</fullName>
    </submittedName>
</protein>
<organism evidence="1 2">
    <name type="scientific">Niveibacterium umoris</name>
    <dbReference type="NCBI Taxonomy" id="1193620"/>
    <lineage>
        <taxon>Bacteria</taxon>
        <taxon>Pseudomonadati</taxon>
        <taxon>Pseudomonadota</taxon>
        <taxon>Betaproteobacteria</taxon>
        <taxon>Rhodocyclales</taxon>
        <taxon>Rhodocyclaceae</taxon>
        <taxon>Niveibacterium</taxon>
    </lineage>
</organism>
<proteinExistence type="predicted"/>